<dbReference type="HOGENOM" id="CLU_2484120_0_0_1"/>
<proteinExistence type="predicted"/>
<protein>
    <submittedName>
        <fullName evidence="1">Uncharacterized protein</fullName>
    </submittedName>
</protein>
<dbReference type="Proteomes" id="UP000054166">
    <property type="component" value="Unassembled WGS sequence"/>
</dbReference>
<accession>A0A0C3FP21</accession>
<evidence type="ECO:0000313" key="1">
    <source>
        <dbReference type="EMBL" id="KIM80966.1"/>
    </source>
</evidence>
<reference evidence="2" key="2">
    <citation type="submission" date="2015-01" db="EMBL/GenBank/DDBJ databases">
        <title>Evolutionary Origins and Diversification of the Mycorrhizal Mutualists.</title>
        <authorList>
            <consortium name="DOE Joint Genome Institute"/>
            <consortium name="Mycorrhizal Genomics Consortium"/>
            <person name="Kohler A."/>
            <person name="Kuo A."/>
            <person name="Nagy L.G."/>
            <person name="Floudas D."/>
            <person name="Copeland A."/>
            <person name="Barry K.W."/>
            <person name="Cichocki N."/>
            <person name="Veneault-Fourrey C."/>
            <person name="LaButti K."/>
            <person name="Lindquist E.A."/>
            <person name="Lipzen A."/>
            <person name="Lundell T."/>
            <person name="Morin E."/>
            <person name="Murat C."/>
            <person name="Riley R."/>
            <person name="Ohm R."/>
            <person name="Sun H."/>
            <person name="Tunlid A."/>
            <person name="Henrissat B."/>
            <person name="Grigoriev I.V."/>
            <person name="Hibbett D.S."/>
            <person name="Martin F."/>
        </authorList>
    </citation>
    <scope>NUCLEOTIDE SEQUENCE [LARGE SCALE GENOMIC DNA]</scope>
    <source>
        <strain evidence="2">F 1598</strain>
    </source>
</reference>
<dbReference type="AlphaFoldDB" id="A0A0C3FP21"/>
<reference evidence="1 2" key="1">
    <citation type="submission" date="2014-04" db="EMBL/GenBank/DDBJ databases">
        <authorList>
            <consortium name="DOE Joint Genome Institute"/>
            <person name="Kuo A."/>
            <person name="Tarkka M."/>
            <person name="Buscot F."/>
            <person name="Kohler A."/>
            <person name="Nagy L.G."/>
            <person name="Floudas D."/>
            <person name="Copeland A."/>
            <person name="Barry K.W."/>
            <person name="Cichocki N."/>
            <person name="Veneault-Fourrey C."/>
            <person name="LaButti K."/>
            <person name="Lindquist E.A."/>
            <person name="Lipzen A."/>
            <person name="Lundell T."/>
            <person name="Morin E."/>
            <person name="Murat C."/>
            <person name="Sun H."/>
            <person name="Tunlid A."/>
            <person name="Henrissat B."/>
            <person name="Grigoriev I.V."/>
            <person name="Hibbett D.S."/>
            <person name="Martin F."/>
            <person name="Nordberg H.P."/>
            <person name="Cantor M.N."/>
            <person name="Hua S.X."/>
        </authorList>
    </citation>
    <scope>NUCLEOTIDE SEQUENCE [LARGE SCALE GENOMIC DNA]</scope>
    <source>
        <strain evidence="1 2">F 1598</strain>
    </source>
</reference>
<evidence type="ECO:0000313" key="2">
    <source>
        <dbReference type="Proteomes" id="UP000054166"/>
    </source>
</evidence>
<organism evidence="1 2">
    <name type="scientific">Piloderma croceum (strain F 1598)</name>
    <dbReference type="NCBI Taxonomy" id="765440"/>
    <lineage>
        <taxon>Eukaryota</taxon>
        <taxon>Fungi</taxon>
        <taxon>Dikarya</taxon>
        <taxon>Basidiomycota</taxon>
        <taxon>Agaricomycotina</taxon>
        <taxon>Agaricomycetes</taxon>
        <taxon>Agaricomycetidae</taxon>
        <taxon>Atheliales</taxon>
        <taxon>Atheliaceae</taxon>
        <taxon>Piloderma</taxon>
    </lineage>
</organism>
<gene>
    <name evidence="1" type="ORF">PILCRDRAFT_508936</name>
</gene>
<dbReference type="InParanoid" id="A0A0C3FP21"/>
<sequence>MLYIGQLTGRLISSMTSSWVIFVEQRRMLIQTPLVLENSIRYKEVGILSKEMTSLKIKANILGRRLAVPPAYDLPIISNLSAAGHEE</sequence>
<keyword evidence="2" id="KW-1185">Reference proteome</keyword>
<name>A0A0C3FP21_PILCF</name>
<dbReference type="EMBL" id="KN833001">
    <property type="protein sequence ID" value="KIM80966.1"/>
    <property type="molecule type" value="Genomic_DNA"/>
</dbReference>